<gene>
    <name evidence="1" type="ORF">Cboi02_000553700</name>
</gene>
<sequence length="78" mass="9134">MVGDNSSVDTAIVAATVRNIDTLRTWEENLNMGESDKVWNWQIVDTYNTSGDNDKLHKLVWFQSFNTEIRIYRIDRII</sequence>
<dbReference type="Proteomes" id="UP001165120">
    <property type="component" value="Unassembled WGS sequence"/>
</dbReference>
<organism evidence="1 2">
    <name type="scientific">Candida boidinii</name>
    <name type="common">Yeast</name>
    <dbReference type="NCBI Taxonomy" id="5477"/>
    <lineage>
        <taxon>Eukaryota</taxon>
        <taxon>Fungi</taxon>
        <taxon>Dikarya</taxon>
        <taxon>Ascomycota</taxon>
        <taxon>Saccharomycotina</taxon>
        <taxon>Pichiomycetes</taxon>
        <taxon>Pichiales</taxon>
        <taxon>Pichiaceae</taxon>
        <taxon>Ogataea</taxon>
        <taxon>Ogataea/Candida clade</taxon>
    </lineage>
</organism>
<evidence type="ECO:0000313" key="1">
    <source>
        <dbReference type="EMBL" id="GME77463.1"/>
    </source>
</evidence>
<keyword evidence="2" id="KW-1185">Reference proteome</keyword>
<dbReference type="EMBL" id="BSXN01002729">
    <property type="protein sequence ID" value="GME77463.1"/>
    <property type="molecule type" value="Genomic_DNA"/>
</dbReference>
<reference evidence="1" key="1">
    <citation type="submission" date="2023-04" db="EMBL/GenBank/DDBJ databases">
        <title>Candida boidinii NBRC 10035.</title>
        <authorList>
            <person name="Ichikawa N."/>
            <person name="Sato H."/>
            <person name="Tonouchi N."/>
        </authorList>
    </citation>
    <scope>NUCLEOTIDE SEQUENCE</scope>
    <source>
        <strain evidence="1">NBRC 10035</strain>
    </source>
</reference>
<comment type="caution">
    <text evidence="1">The sequence shown here is derived from an EMBL/GenBank/DDBJ whole genome shotgun (WGS) entry which is preliminary data.</text>
</comment>
<name>A0A9W6T786_CANBO</name>
<accession>A0A9W6T786</accession>
<protein>
    <submittedName>
        <fullName evidence="1">Unnamed protein product</fullName>
    </submittedName>
</protein>
<proteinExistence type="predicted"/>
<dbReference type="AlphaFoldDB" id="A0A9W6T786"/>
<evidence type="ECO:0000313" key="2">
    <source>
        <dbReference type="Proteomes" id="UP001165120"/>
    </source>
</evidence>